<evidence type="ECO:0000313" key="4">
    <source>
        <dbReference type="EMBL" id="EPQ13186.1"/>
    </source>
</evidence>
<keyword evidence="2" id="KW-0833">Ubl conjugation pathway</keyword>
<dbReference type="AlphaFoldDB" id="S7N815"/>
<dbReference type="Proteomes" id="UP000052978">
    <property type="component" value="Unassembled WGS sequence"/>
</dbReference>
<protein>
    <submittedName>
        <fullName evidence="4">Kelch-like protein 36</fullName>
    </submittedName>
</protein>
<organism evidence="4 5">
    <name type="scientific">Myotis brandtii</name>
    <name type="common">Brandt's bat</name>
    <dbReference type="NCBI Taxonomy" id="109478"/>
    <lineage>
        <taxon>Eukaryota</taxon>
        <taxon>Metazoa</taxon>
        <taxon>Chordata</taxon>
        <taxon>Craniata</taxon>
        <taxon>Vertebrata</taxon>
        <taxon>Euteleostomi</taxon>
        <taxon>Mammalia</taxon>
        <taxon>Eutheria</taxon>
        <taxon>Laurasiatheria</taxon>
        <taxon>Chiroptera</taxon>
        <taxon>Yangochiroptera</taxon>
        <taxon>Vespertilionidae</taxon>
        <taxon>Myotis</taxon>
    </lineage>
</organism>
<name>S7N815_MYOBR</name>
<evidence type="ECO:0000313" key="5">
    <source>
        <dbReference type="Proteomes" id="UP000052978"/>
    </source>
</evidence>
<dbReference type="InterPro" id="IPR000210">
    <property type="entry name" value="BTB/POZ_dom"/>
</dbReference>
<dbReference type="EMBL" id="KE163676">
    <property type="protein sequence ID" value="EPQ13186.1"/>
    <property type="molecule type" value="Genomic_DNA"/>
</dbReference>
<comment type="pathway">
    <text evidence="1">Protein modification; protein ubiquitination.</text>
</comment>
<accession>S7N815</accession>
<evidence type="ECO:0000259" key="3">
    <source>
        <dbReference type="Pfam" id="PF00651"/>
    </source>
</evidence>
<evidence type="ECO:0000256" key="2">
    <source>
        <dbReference type="ARBA" id="ARBA00022786"/>
    </source>
</evidence>
<dbReference type="PANTHER" id="PTHR45632:SF4">
    <property type="entry name" value="KELCH-LIKE PROTEIN 36"/>
    <property type="match status" value="1"/>
</dbReference>
<sequence length="212" mass="23974">MLAQNTLKCSLALKSNQVLPPEIALSLPPGTRQLCRSPRWYATLEEPSEDIIDVTGVSPAYKISKSSKLYHWAESSTTVLQGLNEWHPCGLFCDIVLKEVELISASYIGLKAVVDFLYGGELMLDSGNIVYILETLEIAHLLRIWTVVDFYCEYLEQEVSKDIYLYLQELASIYNFRWLDASILGFILSHFSTLSFTPDFLQNIPCRSCACT</sequence>
<dbReference type="InterPro" id="IPR011333">
    <property type="entry name" value="SKP1/BTB/POZ_sf"/>
</dbReference>
<dbReference type="Gene3D" id="3.30.710.10">
    <property type="entry name" value="Potassium Channel Kv1.1, Chain A"/>
    <property type="match status" value="1"/>
</dbReference>
<keyword evidence="5" id="KW-1185">Reference proteome</keyword>
<proteinExistence type="predicted"/>
<evidence type="ECO:0000256" key="1">
    <source>
        <dbReference type="ARBA" id="ARBA00004906"/>
    </source>
</evidence>
<dbReference type="UniPathway" id="UPA00143"/>
<dbReference type="GO" id="GO:0016567">
    <property type="term" value="P:protein ubiquitination"/>
    <property type="evidence" value="ECO:0007669"/>
    <property type="project" value="UniProtKB-UniPathway"/>
</dbReference>
<dbReference type="Pfam" id="PF00651">
    <property type="entry name" value="BTB"/>
    <property type="match status" value="1"/>
</dbReference>
<dbReference type="GO" id="GO:0097602">
    <property type="term" value="F:cullin family protein binding"/>
    <property type="evidence" value="ECO:0007669"/>
    <property type="project" value="TreeGrafter"/>
</dbReference>
<reference evidence="4 5" key="1">
    <citation type="journal article" date="2013" name="Nat. Commun.">
        <title>Genome analysis reveals insights into physiology and longevity of the Brandt's bat Myotis brandtii.</title>
        <authorList>
            <person name="Seim I."/>
            <person name="Fang X."/>
            <person name="Xiong Z."/>
            <person name="Lobanov A.V."/>
            <person name="Huang Z."/>
            <person name="Ma S."/>
            <person name="Feng Y."/>
            <person name="Turanov A.A."/>
            <person name="Zhu Y."/>
            <person name="Lenz T.L."/>
            <person name="Gerashchenko M.V."/>
            <person name="Fan D."/>
            <person name="Hee Yim S."/>
            <person name="Yao X."/>
            <person name="Jordan D."/>
            <person name="Xiong Y."/>
            <person name="Ma Y."/>
            <person name="Lyapunov A.N."/>
            <person name="Chen G."/>
            <person name="Kulakova O.I."/>
            <person name="Sun Y."/>
            <person name="Lee S.G."/>
            <person name="Bronson R.T."/>
            <person name="Moskalev A.A."/>
            <person name="Sunyaev S.R."/>
            <person name="Zhang G."/>
            <person name="Krogh A."/>
            <person name="Wang J."/>
            <person name="Gladyshev V.N."/>
        </authorList>
    </citation>
    <scope>NUCLEOTIDE SEQUENCE [LARGE SCALE GENOMIC DNA]</scope>
</reference>
<dbReference type="PANTHER" id="PTHR45632">
    <property type="entry name" value="LD33804P"/>
    <property type="match status" value="1"/>
</dbReference>
<gene>
    <name evidence="4" type="ORF">D623_10020760</name>
</gene>
<dbReference type="SUPFAM" id="SSF54695">
    <property type="entry name" value="POZ domain"/>
    <property type="match status" value="1"/>
</dbReference>
<feature type="domain" description="BTB" evidence="3">
    <location>
        <begin position="98"/>
        <end position="157"/>
    </location>
</feature>